<sequence length="323" mass="35889">MCATFLFTHAHTDKKLNDEKRYNKKTSKSYSSQKNDGPKKRRDGHWAKECRSGEKQGLTSSSGSDAEQPPSGGIEPPSGFNSHSCSAKIEPNSLAALMKKYDALMAEAIGQREPPEAPEASEPTEAKQRPSGTSSSSFYAHNYSSEASFTSPAPRDRWLFDTGADLHTVNDFKWFVKGKVWKLEGHTGHHGSRLSSLNGNTIREPGGDIVSVIDMENGIPIDPKVIITVPYEVYDLGVSYRIPSKDPMPREKEAGRGFHIDVGVIRPLSTTKLQYFFETPHASRRGRRITVKWTTGVLTVTNTLCEMWRRWRGTSFGKEHGSG</sequence>
<dbReference type="AlphaFoldDB" id="A0AAE0JS24"/>
<keyword evidence="3" id="KW-1185">Reference proteome</keyword>
<feature type="compositionally biased region" description="Basic and acidic residues" evidence="1">
    <location>
        <begin position="44"/>
        <end position="54"/>
    </location>
</feature>
<reference evidence="2" key="2">
    <citation type="submission" date="2023-06" db="EMBL/GenBank/DDBJ databases">
        <authorList>
            <consortium name="Lawrence Berkeley National Laboratory"/>
            <person name="Haridas S."/>
            <person name="Hensen N."/>
            <person name="Bonometti L."/>
            <person name="Westerberg I."/>
            <person name="Brannstrom I.O."/>
            <person name="Guillou S."/>
            <person name="Cros-Aarteil S."/>
            <person name="Calhoun S."/>
            <person name="Kuo A."/>
            <person name="Mondo S."/>
            <person name="Pangilinan J."/>
            <person name="Riley R."/>
            <person name="Labutti K."/>
            <person name="Andreopoulos B."/>
            <person name="Lipzen A."/>
            <person name="Chen C."/>
            <person name="Yanf M."/>
            <person name="Daum C."/>
            <person name="Ng V."/>
            <person name="Clum A."/>
            <person name="Steindorff A."/>
            <person name="Ohm R."/>
            <person name="Martin F."/>
            <person name="Silar P."/>
            <person name="Natvig D."/>
            <person name="Lalanne C."/>
            <person name="Gautier V."/>
            <person name="Ament-Velasquez S.L."/>
            <person name="Kruys A."/>
            <person name="Hutchinson M.I."/>
            <person name="Powell A.J."/>
            <person name="Barry K."/>
            <person name="Miller A.N."/>
            <person name="Grigoriev I.V."/>
            <person name="Debuchy R."/>
            <person name="Gladieux P."/>
            <person name="Thoren M.H."/>
            <person name="Johannesson H."/>
        </authorList>
    </citation>
    <scope>NUCLEOTIDE SEQUENCE</scope>
    <source>
        <strain evidence="2">CBS 958.72</strain>
    </source>
</reference>
<reference evidence="2" key="1">
    <citation type="journal article" date="2023" name="Mol. Phylogenet. Evol.">
        <title>Genome-scale phylogeny and comparative genomics of the fungal order Sordariales.</title>
        <authorList>
            <person name="Hensen N."/>
            <person name="Bonometti L."/>
            <person name="Westerberg I."/>
            <person name="Brannstrom I.O."/>
            <person name="Guillou S."/>
            <person name="Cros-Aarteil S."/>
            <person name="Calhoun S."/>
            <person name="Haridas S."/>
            <person name="Kuo A."/>
            <person name="Mondo S."/>
            <person name="Pangilinan J."/>
            <person name="Riley R."/>
            <person name="LaButti K."/>
            <person name="Andreopoulos B."/>
            <person name="Lipzen A."/>
            <person name="Chen C."/>
            <person name="Yan M."/>
            <person name="Daum C."/>
            <person name="Ng V."/>
            <person name="Clum A."/>
            <person name="Steindorff A."/>
            <person name="Ohm R.A."/>
            <person name="Martin F."/>
            <person name="Silar P."/>
            <person name="Natvig D.O."/>
            <person name="Lalanne C."/>
            <person name="Gautier V."/>
            <person name="Ament-Velasquez S.L."/>
            <person name="Kruys A."/>
            <person name="Hutchinson M.I."/>
            <person name="Powell A.J."/>
            <person name="Barry K."/>
            <person name="Miller A.N."/>
            <person name="Grigoriev I.V."/>
            <person name="Debuchy R."/>
            <person name="Gladieux P."/>
            <person name="Hiltunen Thoren M."/>
            <person name="Johannesson H."/>
        </authorList>
    </citation>
    <scope>NUCLEOTIDE SEQUENCE</scope>
    <source>
        <strain evidence="2">CBS 958.72</strain>
    </source>
</reference>
<name>A0AAE0JS24_9PEZI</name>
<feature type="region of interest" description="Disordered" evidence="1">
    <location>
        <begin position="112"/>
        <end position="137"/>
    </location>
</feature>
<accession>A0AAE0JS24</accession>
<dbReference type="EMBL" id="JAULSN010000015">
    <property type="protein sequence ID" value="KAK3358569.1"/>
    <property type="molecule type" value="Genomic_DNA"/>
</dbReference>
<gene>
    <name evidence="2" type="ORF">B0T24DRAFT_600019</name>
</gene>
<evidence type="ECO:0000256" key="1">
    <source>
        <dbReference type="SAM" id="MobiDB-lite"/>
    </source>
</evidence>
<evidence type="ECO:0000313" key="2">
    <source>
        <dbReference type="EMBL" id="KAK3358569.1"/>
    </source>
</evidence>
<proteinExistence type="predicted"/>
<organism evidence="2 3">
    <name type="scientific">Lasiosphaeria ovina</name>
    <dbReference type="NCBI Taxonomy" id="92902"/>
    <lineage>
        <taxon>Eukaryota</taxon>
        <taxon>Fungi</taxon>
        <taxon>Dikarya</taxon>
        <taxon>Ascomycota</taxon>
        <taxon>Pezizomycotina</taxon>
        <taxon>Sordariomycetes</taxon>
        <taxon>Sordariomycetidae</taxon>
        <taxon>Sordariales</taxon>
        <taxon>Lasiosphaeriaceae</taxon>
        <taxon>Lasiosphaeria</taxon>
    </lineage>
</organism>
<feature type="region of interest" description="Disordered" evidence="1">
    <location>
        <begin position="13"/>
        <end position="86"/>
    </location>
</feature>
<comment type="caution">
    <text evidence="2">The sequence shown here is derived from an EMBL/GenBank/DDBJ whole genome shotgun (WGS) entry which is preliminary data.</text>
</comment>
<protein>
    <submittedName>
        <fullName evidence="2">Uncharacterized protein</fullName>
    </submittedName>
</protein>
<dbReference type="Proteomes" id="UP001287356">
    <property type="component" value="Unassembled WGS sequence"/>
</dbReference>
<evidence type="ECO:0000313" key="3">
    <source>
        <dbReference type="Proteomes" id="UP001287356"/>
    </source>
</evidence>